<evidence type="ECO:0000256" key="1">
    <source>
        <dbReference type="SAM" id="MobiDB-lite"/>
    </source>
</evidence>
<feature type="compositionally biased region" description="Polar residues" evidence="1">
    <location>
        <begin position="122"/>
        <end position="134"/>
    </location>
</feature>
<evidence type="ECO:0000313" key="2">
    <source>
        <dbReference type="EMBL" id="KIJ10858.1"/>
    </source>
</evidence>
<reference evidence="3" key="2">
    <citation type="submission" date="2015-01" db="EMBL/GenBank/DDBJ databases">
        <title>Evolutionary Origins and Diversification of the Mycorrhizal Mutualists.</title>
        <authorList>
            <consortium name="DOE Joint Genome Institute"/>
            <consortium name="Mycorrhizal Genomics Consortium"/>
            <person name="Kohler A."/>
            <person name="Kuo A."/>
            <person name="Nagy L.G."/>
            <person name="Floudas D."/>
            <person name="Copeland A."/>
            <person name="Barry K.W."/>
            <person name="Cichocki N."/>
            <person name="Veneault-Fourrey C."/>
            <person name="LaButti K."/>
            <person name="Lindquist E.A."/>
            <person name="Lipzen A."/>
            <person name="Lundell T."/>
            <person name="Morin E."/>
            <person name="Murat C."/>
            <person name="Riley R."/>
            <person name="Ohm R."/>
            <person name="Sun H."/>
            <person name="Tunlid A."/>
            <person name="Henrissat B."/>
            <person name="Grigoriev I.V."/>
            <person name="Hibbett D.S."/>
            <person name="Martin F."/>
        </authorList>
    </citation>
    <scope>NUCLEOTIDE SEQUENCE [LARGE SCALE GENOMIC DNA]</scope>
    <source>
        <strain evidence="3">ATCC 200175</strain>
    </source>
</reference>
<name>A0A0C9TJD4_PAXIN</name>
<proteinExistence type="predicted"/>
<sequence>MKKPPSIWLEGETNMETSRYVEKDEDDHQPSRNPVGTTDGDERRPNEPTEPPDEEGERRGDGERRRVEDVMTDESSRFDEPEDEGVERDEPGDEGNEVESRGVEDEIGGKSEGEGRHGDGRTNGTGDSTSSASCDSKRVKTGVLAEDEGSQQRDDKPNVTTDLPGLPTPLLYATSRPTHVANPPRRRGRLKTRSTKVSRARAYGIRTTSYGRVDDHPVQPDATEMAQRCWGSVPAPPDPRTKGTEAPVKISSMMPGFEVVSQFTEDAYANEDRLFPASMSQLLTPASQVITYVAPVTRGPRDGHVIAAQSRSSVAAGPRDGPSLPDPRVIQQSVNAAQHKSSVHLPAVAVMPPPAPHSSMPPMNPLQARGPDVYVPSAWQNPPQSNCVPQSNNTPTILNQFQLPLGYGAQHAQYPSERDRWACLSYCPPPAETITLDITALYEGSPRKGCLPGTRFGNICKGKRGIDARITAHQLIVLALATLTPNIKAFCPKFLWRDAEFVVRDISWVDLLKHTEQHEPYFYKECF</sequence>
<dbReference type="AlphaFoldDB" id="A0A0C9TJD4"/>
<feature type="compositionally biased region" description="Basic and acidic residues" evidence="1">
    <location>
        <begin position="19"/>
        <end position="30"/>
    </location>
</feature>
<feature type="compositionally biased region" description="Low complexity" evidence="1">
    <location>
        <begin position="160"/>
        <end position="171"/>
    </location>
</feature>
<dbReference type="OrthoDB" id="2677298at2759"/>
<reference evidence="2 3" key="1">
    <citation type="submission" date="2014-06" db="EMBL/GenBank/DDBJ databases">
        <authorList>
            <consortium name="DOE Joint Genome Institute"/>
            <person name="Kuo A."/>
            <person name="Kohler A."/>
            <person name="Nagy L.G."/>
            <person name="Floudas D."/>
            <person name="Copeland A."/>
            <person name="Barry K.W."/>
            <person name="Cichocki N."/>
            <person name="Veneault-Fourrey C."/>
            <person name="LaButti K."/>
            <person name="Lindquist E.A."/>
            <person name="Lipzen A."/>
            <person name="Lundell T."/>
            <person name="Morin E."/>
            <person name="Murat C."/>
            <person name="Sun H."/>
            <person name="Tunlid A."/>
            <person name="Henrissat B."/>
            <person name="Grigoriev I.V."/>
            <person name="Hibbett D.S."/>
            <person name="Martin F."/>
            <person name="Nordberg H.P."/>
            <person name="Cantor M.N."/>
            <person name="Hua S.X."/>
        </authorList>
    </citation>
    <scope>NUCLEOTIDE SEQUENCE [LARGE SCALE GENOMIC DNA]</scope>
    <source>
        <strain evidence="2 3">ATCC 200175</strain>
    </source>
</reference>
<dbReference type="HOGENOM" id="CLU_516879_0_0_1"/>
<feature type="compositionally biased region" description="Acidic residues" evidence="1">
    <location>
        <begin position="80"/>
        <end position="97"/>
    </location>
</feature>
<feature type="region of interest" description="Disordered" evidence="1">
    <location>
        <begin position="1"/>
        <end position="200"/>
    </location>
</feature>
<feature type="compositionally biased region" description="Basic residues" evidence="1">
    <location>
        <begin position="184"/>
        <end position="199"/>
    </location>
</feature>
<organism evidence="2 3">
    <name type="scientific">Paxillus involutus ATCC 200175</name>
    <dbReference type="NCBI Taxonomy" id="664439"/>
    <lineage>
        <taxon>Eukaryota</taxon>
        <taxon>Fungi</taxon>
        <taxon>Dikarya</taxon>
        <taxon>Basidiomycota</taxon>
        <taxon>Agaricomycotina</taxon>
        <taxon>Agaricomycetes</taxon>
        <taxon>Agaricomycetidae</taxon>
        <taxon>Boletales</taxon>
        <taxon>Paxilineae</taxon>
        <taxon>Paxillaceae</taxon>
        <taxon>Paxillus</taxon>
    </lineage>
</organism>
<protein>
    <submittedName>
        <fullName evidence="2">Uncharacterized protein</fullName>
    </submittedName>
</protein>
<feature type="compositionally biased region" description="Basic and acidic residues" evidence="1">
    <location>
        <begin position="98"/>
        <end position="120"/>
    </location>
</feature>
<keyword evidence="3" id="KW-1185">Reference proteome</keyword>
<accession>A0A0C9TJD4</accession>
<dbReference type="EMBL" id="KN819394">
    <property type="protein sequence ID" value="KIJ10858.1"/>
    <property type="molecule type" value="Genomic_DNA"/>
</dbReference>
<gene>
    <name evidence="2" type="ORF">PAXINDRAFT_16192</name>
</gene>
<feature type="compositionally biased region" description="Basic and acidic residues" evidence="1">
    <location>
        <begin position="56"/>
        <end position="79"/>
    </location>
</feature>
<dbReference type="Proteomes" id="UP000053647">
    <property type="component" value="Unassembled WGS sequence"/>
</dbReference>
<evidence type="ECO:0000313" key="3">
    <source>
        <dbReference type="Proteomes" id="UP000053647"/>
    </source>
</evidence>